<evidence type="ECO:0000256" key="2">
    <source>
        <dbReference type="ARBA" id="ARBA00022771"/>
    </source>
</evidence>
<evidence type="ECO:0000313" key="7">
    <source>
        <dbReference type="Proteomes" id="UP000789595"/>
    </source>
</evidence>
<keyword evidence="3" id="KW-0862">Zinc</keyword>
<protein>
    <recommendedName>
        <fullName evidence="5">MYND-type domain-containing protein</fullName>
    </recommendedName>
</protein>
<dbReference type="InterPro" id="IPR013083">
    <property type="entry name" value="Znf_RING/FYVE/PHD"/>
</dbReference>
<evidence type="ECO:0000256" key="1">
    <source>
        <dbReference type="ARBA" id="ARBA00022723"/>
    </source>
</evidence>
<dbReference type="AlphaFoldDB" id="A0A8J2T2M0"/>
<organism evidence="6 7">
    <name type="scientific">Pelagomonas calceolata</name>
    <dbReference type="NCBI Taxonomy" id="35677"/>
    <lineage>
        <taxon>Eukaryota</taxon>
        <taxon>Sar</taxon>
        <taxon>Stramenopiles</taxon>
        <taxon>Ochrophyta</taxon>
        <taxon>Pelagophyceae</taxon>
        <taxon>Pelagomonadales</taxon>
        <taxon>Pelagomonadaceae</taxon>
        <taxon>Pelagomonas</taxon>
    </lineage>
</organism>
<keyword evidence="7" id="KW-1185">Reference proteome</keyword>
<comment type="caution">
    <text evidence="6">The sequence shown here is derived from an EMBL/GenBank/DDBJ whole genome shotgun (WGS) entry which is preliminary data.</text>
</comment>
<dbReference type="OrthoDB" id="59528at2759"/>
<gene>
    <name evidence="6" type="ORF">PECAL_6P11470</name>
</gene>
<dbReference type="GO" id="GO:0008270">
    <property type="term" value="F:zinc ion binding"/>
    <property type="evidence" value="ECO:0007669"/>
    <property type="project" value="UniProtKB-KW"/>
</dbReference>
<keyword evidence="1" id="KW-0479">Metal-binding</keyword>
<dbReference type="PROSITE" id="PS50865">
    <property type="entry name" value="ZF_MYND_2"/>
    <property type="match status" value="1"/>
</dbReference>
<keyword evidence="2 4" id="KW-0863">Zinc-finger</keyword>
<evidence type="ECO:0000256" key="4">
    <source>
        <dbReference type="PROSITE-ProRule" id="PRU00134"/>
    </source>
</evidence>
<dbReference type="Pfam" id="PF12906">
    <property type="entry name" value="RINGv"/>
    <property type="match status" value="1"/>
</dbReference>
<dbReference type="InterPro" id="IPR002893">
    <property type="entry name" value="Znf_MYND"/>
</dbReference>
<dbReference type="Pfam" id="PF13374">
    <property type="entry name" value="TPR_10"/>
    <property type="match status" value="1"/>
</dbReference>
<name>A0A8J2T2M0_9STRA</name>
<dbReference type="Gene3D" id="3.30.40.10">
    <property type="entry name" value="Zinc/RING finger domain, C3HC4 (zinc finger)"/>
    <property type="match status" value="1"/>
</dbReference>
<dbReference type="Gene3D" id="6.10.140.2220">
    <property type="match status" value="1"/>
</dbReference>
<dbReference type="InterPro" id="IPR011016">
    <property type="entry name" value="Znf_RING-CH"/>
</dbReference>
<reference evidence="6" key="1">
    <citation type="submission" date="2021-11" db="EMBL/GenBank/DDBJ databases">
        <authorList>
            <consortium name="Genoscope - CEA"/>
            <person name="William W."/>
        </authorList>
    </citation>
    <scope>NUCLEOTIDE SEQUENCE</scope>
</reference>
<dbReference type="Gene3D" id="1.25.40.10">
    <property type="entry name" value="Tetratricopeptide repeat domain"/>
    <property type="match status" value="1"/>
</dbReference>
<dbReference type="InterPro" id="IPR053137">
    <property type="entry name" value="NLR-like"/>
</dbReference>
<accession>A0A8J2T2M0</accession>
<dbReference type="Pfam" id="PF01753">
    <property type="entry name" value="zf-MYND"/>
    <property type="match status" value="1"/>
</dbReference>
<dbReference type="PANTHER" id="PTHR46082">
    <property type="entry name" value="ATP/GTP-BINDING PROTEIN-RELATED"/>
    <property type="match status" value="1"/>
</dbReference>
<dbReference type="Proteomes" id="UP000789595">
    <property type="component" value="Unassembled WGS sequence"/>
</dbReference>
<evidence type="ECO:0000259" key="5">
    <source>
        <dbReference type="PROSITE" id="PS50865"/>
    </source>
</evidence>
<feature type="domain" description="MYND-type" evidence="5">
    <location>
        <begin position="6"/>
        <end position="47"/>
    </location>
</feature>
<sequence>MILTQCAVCATELGLTLGKKCGRCSTRYCGPECQKQHWESGGHDKLCKQIKKAGGAEQYNANNRYTEAVTVAAEACAEDTKGQTCFICTQALHWKTKEGLVRGCSCRGTAGFVHVSCLAEQAKILVADAQERNLDNDKWERWHTCSLCEQQYHGVVACALGWACWKTYLGRPETDWIGCYAMTNLGNGLAAANHNEEALSVREAHLATLLRLDTSKEDILIMQTNIANSYQKLGRLEEAMCMRRDMYSGWFKLKGEEHRDTLAAAINYGSSLMTLKRFKEAKALLRKTMPVAQRVHGESNELTLRMRVNYAQSLYCDDGATLDDLREAVTTFEDMEPTVRRVLGGAHPLTVATELRLQLARAVRAARDGGVSAIRDAVEAMTPGGA</sequence>
<dbReference type="EMBL" id="CAKKNE010000006">
    <property type="protein sequence ID" value="CAH0379519.1"/>
    <property type="molecule type" value="Genomic_DNA"/>
</dbReference>
<dbReference type="PANTHER" id="PTHR46082:SF6">
    <property type="entry name" value="AAA+ ATPASE DOMAIN-CONTAINING PROTEIN-RELATED"/>
    <property type="match status" value="1"/>
</dbReference>
<dbReference type="SUPFAM" id="SSF48452">
    <property type="entry name" value="TPR-like"/>
    <property type="match status" value="2"/>
</dbReference>
<evidence type="ECO:0000313" key="6">
    <source>
        <dbReference type="EMBL" id="CAH0379519.1"/>
    </source>
</evidence>
<dbReference type="InterPro" id="IPR011990">
    <property type="entry name" value="TPR-like_helical_dom_sf"/>
</dbReference>
<proteinExistence type="predicted"/>
<evidence type="ECO:0000256" key="3">
    <source>
        <dbReference type="ARBA" id="ARBA00022833"/>
    </source>
</evidence>
<dbReference type="SUPFAM" id="SSF144232">
    <property type="entry name" value="HIT/MYND zinc finger-like"/>
    <property type="match status" value="1"/>
</dbReference>